<dbReference type="Pfam" id="PF00400">
    <property type="entry name" value="WD40"/>
    <property type="match status" value="2"/>
</dbReference>
<dbReference type="PANTHER" id="PTHR22847">
    <property type="entry name" value="WD40 REPEAT PROTEIN"/>
    <property type="match status" value="1"/>
</dbReference>
<keyword evidence="6" id="KW-1185">Reference proteome</keyword>
<gene>
    <name evidence="5" type="ORF">A4U43_C01F22550</name>
</gene>
<reference evidence="6" key="1">
    <citation type="journal article" date="2017" name="Nat. Commun.">
        <title>The asparagus genome sheds light on the origin and evolution of a young Y chromosome.</title>
        <authorList>
            <person name="Harkess A."/>
            <person name="Zhou J."/>
            <person name="Xu C."/>
            <person name="Bowers J.E."/>
            <person name="Van der Hulst R."/>
            <person name="Ayyampalayam S."/>
            <person name="Mercati F."/>
            <person name="Riccardi P."/>
            <person name="McKain M.R."/>
            <person name="Kakrana A."/>
            <person name="Tang H."/>
            <person name="Ray J."/>
            <person name="Groenendijk J."/>
            <person name="Arikit S."/>
            <person name="Mathioni S.M."/>
            <person name="Nakano M."/>
            <person name="Shan H."/>
            <person name="Telgmann-Rauber A."/>
            <person name="Kanno A."/>
            <person name="Yue Z."/>
            <person name="Chen H."/>
            <person name="Li W."/>
            <person name="Chen Y."/>
            <person name="Xu X."/>
            <person name="Zhang Y."/>
            <person name="Luo S."/>
            <person name="Chen H."/>
            <person name="Gao J."/>
            <person name="Mao Z."/>
            <person name="Pires J.C."/>
            <person name="Luo M."/>
            <person name="Kudrna D."/>
            <person name="Wing R.A."/>
            <person name="Meyers B.C."/>
            <person name="Yi K."/>
            <person name="Kong H."/>
            <person name="Lavrijsen P."/>
            <person name="Sunseri F."/>
            <person name="Falavigna A."/>
            <person name="Ye Y."/>
            <person name="Leebens-Mack J.H."/>
            <person name="Chen G."/>
        </authorList>
    </citation>
    <scope>NUCLEOTIDE SEQUENCE [LARGE SCALE GENOMIC DNA]</scope>
    <source>
        <strain evidence="6">cv. DH0086</strain>
    </source>
</reference>
<dbReference type="InterPro" id="IPR001680">
    <property type="entry name" value="WD40_rpt"/>
</dbReference>
<dbReference type="GO" id="GO:1990234">
    <property type="term" value="C:transferase complex"/>
    <property type="evidence" value="ECO:0007669"/>
    <property type="project" value="UniProtKB-ARBA"/>
</dbReference>
<dbReference type="EMBL" id="CM007381">
    <property type="protein sequence ID" value="ONK80858.1"/>
    <property type="molecule type" value="Genomic_DNA"/>
</dbReference>
<dbReference type="PANTHER" id="PTHR22847:SF637">
    <property type="entry name" value="WD REPEAT DOMAIN 5B"/>
    <property type="match status" value="1"/>
</dbReference>
<dbReference type="Proteomes" id="UP000243459">
    <property type="component" value="Chromosome 1"/>
</dbReference>
<dbReference type="InterPro" id="IPR036322">
    <property type="entry name" value="WD40_repeat_dom_sf"/>
</dbReference>
<accession>A0A5P1FRK8</accession>
<organism evidence="5 6">
    <name type="scientific">Asparagus officinalis</name>
    <name type="common">Garden asparagus</name>
    <dbReference type="NCBI Taxonomy" id="4686"/>
    <lineage>
        <taxon>Eukaryota</taxon>
        <taxon>Viridiplantae</taxon>
        <taxon>Streptophyta</taxon>
        <taxon>Embryophyta</taxon>
        <taxon>Tracheophyta</taxon>
        <taxon>Spermatophyta</taxon>
        <taxon>Magnoliopsida</taxon>
        <taxon>Liliopsida</taxon>
        <taxon>Asparagales</taxon>
        <taxon>Asparagaceae</taxon>
        <taxon>Asparagoideae</taxon>
        <taxon>Asparagus</taxon>
    </lineage>
</organism>
<dbReference type="InterPro" id="IPR015943">
    <property type="entry name" value="WD40/YVTN_repeat-like_dom_sf"/>
</dbReference>
<feature type="repeat" description="WD" evidence="3">
    <location>
        <begin position="98"/>
        <end position="135"/>
    </location>
</feature>
<evidence type="ECO:0000256" key="3">
    <source>
        <dbReference type="PROSITE-ProRule" id="PRU00221"/>
    </source>
</evidence>
<dbReference type="Gramene" id="ONK80858">
    <property type="protein sequence ID" value="ONK80858"/>
    <property type="gene ID" value="A4U43_C01F22550"/>
</dbReference>
<evidence type="ECO:0000313" key="6">
    <source>
        <dbReference type="Proteomes" id="UP000243459"/>
    </source>
</evidence>
<dbReference type="AlphaFoldDB" id="A0A5P1FRK8"/>
<protein>
    <submittedName>
        <fullName evidence="5">Uncharacterized protein</fullName>
    </submittedName>
</protein>
<dbReference type="SMART" id="SM00320">
    <property type="entry name" value="WD40"/>
    <property type="match status" value="2"/>
</dbReference>
<evidence type="ECO:0000256" key="2">
    <source>
        <dbReference type="ARBA" id="ARBA00022737"/>
    </source>
</evidence>
<keyword evidence="2" id="KW-0677">Repeat</keyword>
<keyword evidence="1 3" id="KW-0853">WD repeat</keyword>
<proteinExistence type="predicted"/>
<feature type="region of interest" description="Disordered" evidence="4">
    <location>
        <begin position="280"/>
        <end position="303"/>
    </location>
</feature>
<sequence>MFSQHPIPYSHIMLEKNKVFVAQGPIVQSMGFESVKDGVSRVNLLTGHKARITCMRLFPIGGTSLFRSSMQDEEHVLVTSSSDRTIRIWWKGRSHRCLKGHNGPVTTLVDTLLGNCESKVLASGGEDCTVRLWSVGGKHHPIVTFHGHAKPVSLLSAAKALLWDMRKNQAKPNPNAVAELEHGSLVNMLHMDSYKVVTGGPLDYHPNIWETDTGLLANQLDCRFPGETQNYDGLSAMGVYGSCIVTSGCYEEQGVLCFRDFSNCSVSLSSPDEDRSLKFWEPRNSSDSEDVDSEFENLNGYLS</sequence>
<evidence type="ECO:0000256" key="1">
    <source>
        <dbReference type="ARBA" id="ARBA00022574"/>
    </source>
</evidence>
<dbReference type="Gene3D" id="2.130.10.10">
    <property type="entry name" value="YVTN repeat-like/Quinoprotein amine dehydrogenase"/>
    <property type="match status" value="1"/>
</dbReference>
<evidence type="ECO:0000256" key="4">
    <source>
        <dbReference type="SAM" id="MobiDB-lite"/>
    </source>
</evidence>
<evidence type="ECO:0000313" key="5">
    <source>
        <dbReference type="EMBL" id="ONK80858.1"/>
    </source>
</evidence>
<dbReference type="SUPFAM" id="SSF50978">
    <property type="entry name" value="WD40 repeat-like"/>
    <property type="match status" value="1"/>
</dbReference>
<dbReference type="PROSITE" id="PS50082">
    <property type="entry name" value="WD_REPEATS_2"/>
    <property type="match status" value="1"/>
</dbReference>
<name>A0A5P1FRK8_ASPOF</name>